<sequence length="120" mass="13282">MNNKHAFMVYAGEQEQGRVFHALTHALQAYERGNTSELYFAAEGAAWPGLLTNPDHQLHPLFSKLQDVGVIQGACESCVIAFGHEQSTGQVVPMLKGPECSYGQIDILGLEDEGYRVWLF</sequence>
<proteinExistence type="predicted"/>
<dbReference type="OrthoDB" id="9807925at2"/>
<reference evidence="1 2" key="1">
    <citation type="journal article" date="2014" name="Int. J. Syst. Evol. Microbiol.">
        <title>Oceanisphaera profunda sp. nov., a marine bacterium isolated from deep-sea sediment, and emended description of the genus Oceanisphaera.</title>
        <authorList>
            <person name="Xu Z."/>
            <person name="Zhang X.Y."/>
            <person name="Su H.N."/>
            <person name="Yu Z.C."/>
            <person name="Liu C."/>
            <person name="Li H."/>
            <person name="Chen X.L."/>
            <person name="Song X.Y."/>
            <person name="Xie B.B."/>
            <person name="Qin Q.L."/>
            <person name="Zhou B.C."/>
            <person name="Shi M."/>
            <person name="Huang Y."/>
            <person name="Zhang Y.Z."/>
        </authorList>
    </citation>
    <scope>NUCLEOTIDE SEQUENCE [LARGE SCALE GENOMIC DNA]</scope>
    <source>
        <strain evidence="1 2">SM1222</strain>
    </source>
</reference>
<name>A0A1Y0D271_9GAMM</name>
<dbReference type="Proteomes" id="UP000243937">
    <property type="component" value="Chromosome"/>
</dbReference>
<evidence type="ECO:0000313" key="2">
    <source>
        <dbReference type="Proteomes" id="UP000243937"/>
    </source>
</evidence>
<protein>
    <recommendedName>
        <fullName evidence="3">DsrE family protein</fullName>
    </recommendedName>
</protein>
<gene>
    <name evidence="1" type="ORF">CBP31_02345</name>
</gene>
<dbReference type="AlphaFoldDB" id="A0A1Y0D271"/>
<evidence type="ECO:0000313" key="1">
    <source>
        <dbReference type="EMBL" id="ART81613.1"/>
    </source>
</evidence>
<organism evidence="1 2">
    <name type="scientific">Oceanisphaera profunda</name>
    <dbReference type="NCBI Taxonomy" id="1416627"/>
    <lineage>
        <taxon>Bacteria</taxon>
        <taxon>Pseudomonadati</taxon>
        <taxon>Pseudomonadota</taxon>
        <taxon>Gammaproteobacteria</taxon>
        <taxon>Aeromonadales</taxon>
        <taxon>Aeromonadaceae</taxon>
        <taxon>Oceanisphaera</taxon>
    </lineage>
</organism>
<dbReference type="InterPro" id="IPR027396">
    <property type="entry name" value="DsrEFH-like"/>
</dbReference>
<accession>A0A1Y0D271</accession>
<dbReference type="RefSeq" id="WP_087034699.1">
    <property type="nucleotide sequence ID" value="NZ_CP021377.1"/>
</dbReference>
<dbReference type="SUPFAM" id="SSF75169">
    <property type="entry name" value="DsrEFH-like"/>
    <property type="match status" value="1"/>
</dbReference>
<keyword evidence="2" id="KW-1185">Reference proteome</keyword>
<dbReference type="EMBL" id="CP021377">
    <property type="protein sequence ID" value="ART81613.1"/>
    <property type="molecule type" value="Genomic_DNA"/>
</dbReference>
<dbReference type="KEGG" id="opf:CBP31_02345"/>
<evidence type="ECO:0008006" key="3">
    <source>
        <dbReference type="Google" id="ProtNLM"/>
    </source>
</evidence>